<protein>
    <submittedName>
        <fullName evidence="1">Uncharacterized protein</fullName>
    </submittedName>
</protein>
<comment type="caution">
    <text evidence="1">The sequence shown here is derived from an EMBL/GenBank/DDBJ whole genome shotgun (WGS) entry which is preliminary data.</text>
</comment>
<evidence type="ECO:0000313" key="1">
    <source>
        <dbReference type="EMBL" id="ETO15075.1"/>
    </source>
</evidence>
<dbReference type="AlphaFoldDB" id="X6MPQ2"/>
<proteinExistence type="predicted"/>
<dbReference type="EMBL" id="ASPP01019489">
    <property type="protein sequence ID" value="ETO15075.1"/>
    <property type="molecule type" value="Genomic_DNA"/>
</dbReference>
<sequence>MTKGKKANTALDNECILTRGKKKGVNLTIFIFFKRYAMLNFEIWKNRKYDTNGENVYDIELDEKYLKVMRRFICRFVIEIEGIGGQMNKTKIQYLFFKKKKKTWTTTYLCKNTIEIEHMDVMDIFKKTWKIRTKERDICYIKIDVWIGESINVDVERTMHFNNNEKSDDKSLDWVRLEFTNGMVATIRFIGHHAFSQQTSKIRCEGCMYKGIHYFTCPPKRWVVCDPSLHNVKLQNPTGAYKSVSMVSGSLLSSWEQTQMRLVFPIPKCEQIDLCLGCMLKLHFVDILFLRF</sequence>
<organism evidence="1 2">
    <name type="scientific">Reticulomyxa filosa</name>
    <dbReference type="NCBI Taxonomy" id="46433"/>
    <lineage>
        <taxon>Eukaryota</taxon>
        <taxon>Sar</taxon>
        <taxon>Rhizaria</taxon>
        <taxon>Retaria</taxon>
        <taxon>Foraminifera</taxon>
        <taxon>Monothalamids</taxon>
        <taxon>Reticulomyxidae</taxon>
        <taxon>Reticulomyxa</taxon>
    </lineage>
</organism>
<dbReference type="Proteomes" id="UP000023152">
    <property type="component" value="Unassembled WGS sequence"/>
</dbReference>
<evidence type="ECO:0000313" key="2">
    <source>
        <dbReference type="Proteomes" id="UP000023152"/>
    </source>
</evidence>
<accession>X6MPQ2</accession>
<reference evidence="1 2" key="1">
    <citation type="journal article" date="2013" name="Curr. Biol.">
        <title>The Genome of the Foraminiferan Reticulomyxa filosa.</title>
        <authorList>
            <person name="Glockner G."/>
            <person name="Hulsmann N."/>
            <person name="Schleicher M."/>
            <person name="Noegel A.A."/>
            <person name="Eichinger L."/>
            <person name="Gallinger C."/>
            <person name="Pawlowski J."/>
            <person name="Sierra R."/>
            <person name="Euteneuer U."/>
            <person name="Pillet L."/>
            <person name="Moustafa A."/>
            <person name="Platzer M."/>
            <person name="Groth M."/>
            <person name="Szafranski K."/>
            <person name="Schliwa M."/>
        </authorList>
    </citation>
    <scope>NUCLEOTIDE SEQUENCE [LARGE SCALE GENOMIC DNA]</scope>
</reference>
<gene>
    <name evidence="1" type="ORF">RFI_22288</name>
</gene>
<keyword evidence="2" id="KW-1185">Reference proteome</keyword>
<name>X6MPQ2_RETFI</name>